<dbReference type="AlphaFoldDB" id="A0A0X8X5M8"/>
<dbReference type="Proteomes" id="UP000218263">
    <property type="component" value="Chromosome"/>
</dbReference>
<evidence type="ECO:0000313" key="2">
    <source>
        <dbReference type="Proteomes" id="UP000218263"/>
    </source>
</evidence>
<gene>
    <name evidence="1" type="ORF">MgSA37_04261</name>
</gene>
<protein>
    <submittedName>
        <fullName evidence="1">Uncharacterized protein</fullName>
    </submittedName>
</protein>
<keyword evidence="2" id="KW-1185">Reference proteome</keyword>
<evidence type="ECO:0000313" key="1">
    <source>
        <dbReference type="EMBL" id="BAU56069.1"/>
    </source>
</evidence>
<dbReference type="RefSeq" id="WP_096354663.1">
    <property type="nucleotide sequence ID" value="NZ_AP017313.1"/>
</dbReference>
<dbReference type="KEGG" id="mgot:MgSA37_04261"/>
<sequence length="108" mass="12351">MKILNINKTITPDELLQLLGEKLNPLFREQRQTEIIFVSENKDGAIEISAPGFYEGFLFRIEIKGKELHITRSEHYVDDVNSLTVESILNEIFADLAEDGKVTLMREG</sequence>
<dbReference type="OrthoDB" id="797779at2"/>
<dbReference type="EMBL" id="AP017313">
    <property type="protein sequence ID" value="BAU56069.1"/>
    <property type="molecule type" value="Genomic_DNA"/>
</dbReference>
<proteinExistence type="predicted"/>
<name>A0A0X8X5M8_9SPHI</name>
<organism evidence="1 2">
    <name type="scientific">Mucilaginibacter gotjawali</name>
    <dbReference type="NCBI Taxonomy" id="1550579"/>
    <lineage>
        <taxon>Bacteria</taxon>
        <taxon>Pseudomonadati</taxon>
        <taxon>Bacteroidota</taxon>
        <taxon>Sphingobacteriia</taxon>
        <taxon>Sphingobacteriales</taxon>
        <taxon>Sphingobacteriaceae</taxon>
        <taxon>Mucilaginibacter</taxon>
    </lineage>
</organism>
<reference evidence="1 2" key="1">
    <citation type="submission" date="2015-12" db="EMBL/GenBank/DDBJ databases">
        <title>Genome sequence of Mucilaginibacter gotjawali.</title>
        <authorList>
            <person name="Lee J.S."/>
            <person name="Lee K.C."/>
            <person name="Kim K.K."/>
            <person name="Lee B.W."/>
        </authorList>
    </citation>
    <scope>NUCLEOTIDE SEQUENCE [LARGE SCALE GENOMIC DNA]</scope>
    <source>
        <strain evidence="1 2">SA3-7</strain>
    </source>
</reference>
<accession>A0A0X8X5M8</accession>